<dbReference type="PANTHER" id="PTHR33734:SF22">
    <property type="entry name" value="MEMBRANE-BOUND LYTIC MUREIN TRANSGLYCOSYLASE D"/>
    <property type="match status" value="1"/>
</dbReference>
<dbReference type="InterPro" id="IPR018392">
    <property type="entry name" value="LysM"/>
</dbReference>
<evidence type="ECO:0000256" key="7">
    <source>
        <dbReference type="ARBA" id="ARBA00023049"/>
    </source>
</evidence>
<dbReference type="GO" id="GO:0046872">
    <property type="term" value="F:metal ion binding"/>
    <property type="evidence" value="ECO:0007669"/>
    <property type="project" value="UniProtKB-KW"/>
</dbReference>
<feature type="chain" id="PRO_5002697750" evidence="9">
    <location>
        <begin position="24"/>
        <end position="414"/>
    </location>
</feature>
<dbReference type="PROSITE" id="PS51782">
    <property type="entry name" value="LYSM"/>
    <property type="match status" value="2"/>
</dbReference>
<dbReference type="SUPFAM" id="SSF55166">
    <property type="entry name" value="Hedgehog/DD-peptidase"/>
    <property type="match status" value="1"/>
</dbReference>
<dbReference type="CDD" id="cd00118">
    <property type="entry name" value="LysM"/>
    <property type="match status" value="2"/>
</dbReference>
<dbReference type="EMBL" id="ABCS01000094">
    <property type="protein sequence ID" value="EDM75353.1"/>
    <property type="molecule type" value="Genomic_DNA"/>
</dbReference>
<feature type="compositionally biased region" description="Low complexity" evidence="8">
    <location>
        <begin position="15"/>
        <end position="26"/>
    </location>
</feature>
<dbReference type="PANTHER" id="PTHR33734">
    <property type="entry name" value="LYSM DOMAIN-CONTAINING GPI-ANCHORED PROTEIN 2"/>
    <property type="match status" value="1"/>
</dbReference>
<dbReference type="SMART" id="SM00257">
    <property type="entry name" value="LysM"/>
    <property type="match status" value="2"/>
</dbReference>
<dbReference type="Gene3D" id="3.10.350.10">
    <property type="entry name" value="LysM domain"/>
    <property type="match status" value="2"/>
</dbReference>
<keyword evidence="3 9" id="KW-0732">Signal</keyword>
<dbReference type="eggNOG" id="COG1388">
    <property type="taxonomic scope" value="Bacteria"/>
</dbReference>
<evidence type="ECO:0000256" key="2">
    <source>
        <dbReference type="ARBA" id="ARBA00022723"/>
    </source>
</evidence>
<dbReference type="SUPFAM" id="SSF54106">
    <property type="entry name" value="LysM domain"/>
    <property type="match status" value="2"/>
</dbReference>
<keyword evidence="6" id="KW-0862">Zinc</keyword>
<feature type="signal peptide" evidence="9">
    <location>
        <begin position="1"/>
        <end position="23"/>
    </location>
</feature>
<reference evidence="11 12" key="1">
    <citation type="submission" date="2007-06" db="EMBL/GenBank/DDBJ databases">
        <authorList>
            <person name="Shimkets L."/>
            <person name="Ferriera S."/>
            <person name="Johnson J."/>
            <person name="Kravitz S."/>
            <person name="Beeson K."/>
            <person name="Sutton G."/>
            <person name="Rogers Y.-H."/>
            <person name="Friedman R."/>
            <person name="Frazier M."/>
            <person name="Venter J.C."/>
        </authorList>
    </citation>
    <scope>NUCLEOTIDE SEQUENCE [LARGE SCALE GENOMIC DNA]</scope>
    <source>
        <strain evidence="11 12">SIR-1</strain>
    </source>
</reference>
<dbReference type="Gene3D" id="3.30.1380.10">
    <property type="match status" value="1"/>
</dbReference>
<dbReference type="RefSeq" id="WP_006975471.1">
    <property type="nucleotide sequence ID" value="NZ_ABCS01000094.1"/>
</dbReference>
<dbReference type="Pfam" id="PF03411">
    <property type="entry name" value="Peptidase_M74"/>
    <property type="match status" value="1"/>
</dbReference>
<feature type="domain" description="LysM" evidence="10">
    <location>
        <begin position="116"/>
        <end position="162"/>
    </location>
</feature>
<dbReference type="GO" id="GO:0008237">
    <property type="term" value="F:metallopeptidase activity"/>
    <property type="evidence" value="ECO:0007669"/>
    <property type="project" value="UniProtKB-KW"/>
</dbReference>
<dbReference type="GO" id="GO:0004252">
    <property type="term" value="F:serine-type endopeptidase activity"/>
    <property type="evidence" value="ECO:0007669"/>
    <property type="project" value="InterPro"/>
</dbReference>
<dbReference type="InterPro" id="IPR009045">
    <property type="entry name" value="Zn_M74/Hedgehog-like"/>
</dbReference>
<dbReference type="GO" id="GO:0006508">
    <property type="term" value="P:proteolysis"/>
    <property type="evidence" value="ECO:0007669"/>
    <property type="project" value="UniProtKB-KW"/>
</dbReference>
<dbReference type="Pfam" id="PF01476">
    <property type="entry name" value="LysM"/>
    <property type="match status" value="2"/>
</dbReference>
<accession>A6GFI1</accession>
<evidence type="ECO:0000256" key="8">
    <source>
        <dbReference type="SAM" id="MobiDB-lite"/>
    </source>
</evidence>
<proteinExistence type="predicted"/>
<dbReference type="AlphaFoldDB" id="A6GFI1"/>
<keyword evidence="4" id="KW-0574">Periplasm</keyword>
<name>A6GFI1_9BACT</name>
<keyword evidence="2" id="KW-0479">Metal-binding</keyword>
<dbReference type="GO" id="GO:0030288">
    <property type="term" value="C:outer membrane-bounded periplasmic space"/>
    <property type="evidence" value="ECO:0007669"/>
    <property type="project" value="InterPro"/>
</dbReference>
<protein>
    <submittedName>
        <fullName evidence="11">LysM domain protein</fullName>
    </submittedName>
</protein>
<evidence type="ECO:0000313" key="12">
    <source>
        <dbReference type="Proteomes" id="UP000005801"/>
    </source>
</evidence>
<dbReference type="OrthoDB" id="5502029at2"/>
<organism evidence="11 12">
    <name type="scientific">Plesiocystis pacifica SIR-1</name>
    <dbReference type="NCBI Taxonomy" id="391625"/>
    <lineage>
        <taxon>Bacteria</taxon>
        <taxon>Pseudomonadati</taxon>
        <taxon>Myxococcota</taxon>
        <taxon>Polyangia</taxon>
        <taxon>Nannocystales</taxon>
        <taxon>Nannocystaceae</taxon>
        <taxon>Plesiocystis</taxon>
    </lineage>
</organism>
<keyword evidence="1" id="KW-0645">Protease</keyword>
<evidence type="ECO:0000259" key="10">
    <source>
        <dbReference type="PROSITE" id="PS51782"/>
    </source>
</evidence>
<evidence type="ECO:0000256" key="6">
    <source>
        <dbReference type="ARBA" id="ARBA00022833"/>
    </source>
</evidence>
<keyword evidence="12" id="KW-1185">Reference proteome</keyword>
<keyword evidence="5" id="KW-0378">Hydrolase</keyword>
<evidence type="ECO:0000256" key="4">
    <source>
        <dbReference type="ARBA" id="ARBA00022764"/>
    </source>
</evidence>
<evidence type="ECO:0000313" key="11">
    <source>
        <dbReference type="EMBL" id="EDM75353.1"/>
    </source>
</evidence>
<evidence type="ECO:0000256" key="5">
    <source>
        <dbReference type="ARBA" id="ARBA00022801"/>
    </source>
</evidence>
<gene>
    <name evidence="11" type="ORF">PPSIR1_15280</name>
</gene>
<feature type="region of interest" description="Disordered" evidence="8">
    <location>
        <begin position="15"/>
        <end position="108"/>
    </location>
</feature>
<evidence type="ECO:0000256" key="9">
    <source>
        <dbReference type="SAM" id="SignalP"/>
    </source>
</evidence>
<keyword evidence="7" id="KW-0482">Metalloprotease</keyword>
<dbReference type="InterPro" id="IPR036779">
    <property type="entry name" value="LysM_dom_sf"/>
</dbReference>
<sequence>MRAFALALASLTALTLATGPAQAATSGGEGEAGSKDEPQGNVEEPQAEAPEAKGAKAKSKADDEHAHEGDEVEGDPHEALVAAKKKKKKKKSKKRKAKAPKRPPGAEECDFVTPLHFHEVAAGEHLGLIAGQYGVRSQDIIALNPKLAKNPSHIRVGQKLAVCPEIPPREHVEIEHVVAKGQTFGQIAASYELSVDELLALQDGAVTDPNRIRVGQRLRVAYEGEIVRGFEPEPPQPGRLLHGRKLPERDSYYIKRPHNVWGTPRTIRLITQVVAAYERRANGGPQLRIGDISKQHGGPMQGHLSHQEGVDIDVGVVLKGKLADRKHFSGATEKNIDLQRTWILIEEFLATGEVRYIFLDYKFQKQLYEYAKSQGVSEQKLDEYFQYPRGIGRNHGIIRHWRGHVNHLHVRFKG</sequence>
<evidence type="ECO:0000256" key="1">
    <source>
        <dbReference type="ARBA" id="ARBA00022670"/>
    </source>
</evidence>
<comment type="caution">
    <text evidence="11">The sequence shown here is derived from an EMBL/GenBank/DDBJ whole genome shotgun (WGS) entry which is preliminary data.</text>
</comment>
<dbReference type="STRING" id="391625.PPSIR1_15280"/>
<feature type="compositionally biased region" description="Basic and acidic residues" evidence="8">
    <location>
        <begin position="50"/>
        <end position="78"/>
    </location>
</feature>
<dbReference type="Proteomes" id="UP000005801">
    <property type="component" value="Unassembled WGS sequence"/>
</dbReference>
<dbReference type="eggNOG" id="COG3770">
    <property type="taxonomic scope" value="Bacteria"/>
</dbReference>
<feature type="compositionally biased region" description="Basic residues" evidence="8">
    <location>
        <begin position="83"/>
        <end position="101"/>
    </location>
</feature>
<dbReference type="InterPro" id="IPR005073">
    <property type="entry name" value="Peptidase_M74"/>
</dbReference>
<feature type="domain" description="LysM" evidence="10">
    <location>
        <begin position="174"/>
        <end position="220"/>
    </location>
</feature>
<evidence type="ECO:0000256" key="3">
    <source>
        <dbReference type="ARBA" id="ARBA00022729"/>
    </source>
</evidence>